<dbReference type="PANTHER" id="PTHR23528:SF1">
    <property type="entry name" value="MAJOR FACILITATOR SUPERFAMILY (MFS) PROFILE DOMAIN-CONTAINING PROTEIN"/>
    <property type="match status" value="1"/>
</dbReference>
<feature type="transmembrane region" description="Helical" evidence="4">
    <location>
        <begin position="398"/>
        <end position="418"/>
    </location>
</feature>
<dbReference type="PANTHER" id="PTHR23528">
    <property type="match status" value="1"/>
</dbReference>
<keyword evidence="1 4" id="KW-0812">Transmembrane</keyword>
<feature type="transmembrane region" description="Helical" evidence="4">
    <location>
        <begin position="340"/>
        <end position="360"/>
    </location>
</feature>
<organism evidence="6 7">
    <name type="scientific">Sphingomonas tagetis</name>
    <dbReference type="NCBI Taxonomy" id="2949092"/>
    <lineage>
        <taxon>Bacteria</taxon>
        <taxon>Pseudomonadati</taxon>
        <taxon>Pseudomonadota</taxon>
        <taxon>Alphaproteobacteria</taxon>
        <taxon>Sphingomonadales</taxon>
        <taxon>Sphingomonadaceae</taxon>
        <taxon>Sphingomonas</taxon>
    </lineage>
</organism>
<dbReference type="Pfam" id="PF07690">
    <property type="entry name" value="MFS_1"/>
    <property type="match status" value="1"/>
</dbReference>
<dbReference type="Proteomes" id="UP001139451">
    <property type="component" value="Unassembled WGS sequence"/>
</dbReference>
<evidence type="ECO:0000259" key="5">
    <source>
        <dbReference type="PROSITE" id="PS50850"/>
    </source>
</evidence>
<feature type="domain" description="Major facilitator superfamily (MFS) profile" evidence="5">
    <location>
        <begin position="24"/>
        <end position="422"/>
    </location>
</feature>
<feature type="transmembrane region" description="Helical" evidence="4">
    <location>
        <begin position="281"/>
        <end position="302"/>
    </location>
</feature>
<feature type="transmembrane region" description="Helical" evidence="4">
    <location>
        <begin position="156"/>
        <end position="175"/>
    </location>
</feature>
<sequence>MTASIALDAGSAAVAETRVRRRLLFLMFPAATAMFAVFNGIQQVLLPGQVEEIDSANKIANLGMIMGICAVTSVFGLLAGGAVSDRTVGRWGRRAPSLAFSAIVAAILTVALGSVSTLMALTLGMAALWFVVNYYQGALTAILPDRIPLEHRGVTSSMIALGVPIGVIVSVQLGALVERPLALASLGLLLVLTTAALLFLAPEPPAHAPVAVADTPQPPLLVRFIGFFDGFRSFDFTIAMIARMLMFFSIFSVTAYTYYILQDYVGTKNLPSGDIKFSVSLMITIQMVACLVSTAISGWLVDRWQKPKLFVGISSIGIAVAFAIPMFSPSWPAMLFMQTSVGFFFGAYMAIDLALMSLVLPDPDNEGRDMALLSAAAGLPQILTPMFAAAVIANIGYYALFGAGALSALAAGVLIFLIRSVR</sequence>
<evidence type="ECO:0000256" key="4">
    <source>
        <dbReference type="SAM" id="Phobius"/>
    </source>
</evidence>
<evidence type="ECO:0000256" key="2">
    <source>
        <dbReference type="ARBA" id="ARBA00022989"/>
    </source>
</evidence>
<feature type="transmembrane region" description="Helical" evidence="4">
    <location>
        <begin position="23"/>
        <end position="42"/>
    </location>
</feature>
<name>A0A9X2HKS0_9SPHN</name>
<keyword evidence="7" id="KW-1185">Reference proteome</keyword>
<feature type="transmembrane region" description="Helical" evidence="4">
    <location>
        <begin position="241"/>
        <end position="261"/>
    </location>
</feature>
<gene>
    <name evidence="6" type="ORF">M9978_11105</name>
</gene>
<dbReference type="EMBL" id="JAMLDX010000007">
    <property type="protein sequence ID" value="MCP3730979.1"/>
    <property type="molecule type" value="Genomic_DNA"/>
</dbReference>
<dbReference type="GO" id="GO:0022857">
    <property type="term" value="F:transmembrane transporter activity"/>
    <property type="evidence" value="ECO:0007669"/>
    <property type="project" value="InterPro"/>
</dbReference>
<dbReference type="RefSeq" id="WP_254293122.1">
    <property type="nucleotide sequence ID" value="NZ_JAMLDX010000007.1"/>
</dbReference>
<keyword evidence="3 4" id="KW-0472">Membrane</keyword>
<protein>
    <submittedName>
        <fullName evidence="6">MFS transporter</fullName>
    </submittedName>
</protein>
<accession>A0A9X2HKS0</accession>
<dbReference type="Gene3D" id="1.20.1250.20">
    <property type="entry name" value="MFS general substrate transporter like domains"/>
    <property type="match status" value="2"/>
</dbReference>
<proteinExistence type="predicted"/>
<dbReference type="AlphaFoldDB" id="A0A9X2HKS0"/>
<feature type="transmembrane region" description="Helical" evidence="4">
    <location>
        <begin position="62"/>
        <end position="83"/>
    </location>
</feature>
<evidence type="ECO:0000256" key="1">
    <source>
        <dbReference type="ARBA" id="ARBA00022692"/>
    </source>
</evidence>
<dbReference type="InterPro" id="IPR036259">
    <property type="entry name" value="MFS_trans_sf"/>
</dbReference>
<evidence type="ECO:0000313" key="6">
    <source>
        <dbReference type="EMBL" id="MCP3730979.1"/>
    </source>
</evidence>
<evidence type="ECO:0000256" key="3">
    <source>
        <dbReference type="ARBA" id="ARBA00023136"/>
    </source>
</evidence>
<reference evidence="6" key="1">
    <citation type="submission" date="2022-05" db="EMBL/GenBank/DDBJ databases">
        <title>Sphingomonas sp. strain MG17 Genome sequencing and assembly.</title>
        <authorList>
            <person name="Kim I."/>
        </authorList>
    </citation>
    <scope>NUCLEOTIDE SEQUENCE</scope>
    <source>
        <strain evidence="6">MG17</strain>
    </source>
</reference>
<comment type="caution">
    <text evidence="6">The sequence shown here is derived from an EMBL/GenBank/DDBJ whole genome shotgun (WGS) entry which is preliminary data.</text>
</comment>
<dbReference type="PROSITE" id="PS50850">
    <property type="entry name" value="MFS"/>
    <property type="match status" value="1"/>
</dbReference>
<evidence type="ECO:0000313" key="7">
    <source>
        <dbReference type="Proteomes" id="UP001139451"/>
    </source>
</evidence>
<feature type="transmembrane region" description="Helical" evidence="4">
    <location>
        <begin position="372"/>
        <end position="392"/>
    </location>
</feature>
<dbReference type="InterPro" id="IPR011701">
    <property type="entry name" value="MFS"/>
</dbReference>
<feature type="transmembrane region" description="Helical" evidence="4">
    <location>
        <begin position="181"/>
        <end position="201"/>
    </location>
</feature>
<feature type="transmembrane region" description="Helical" evidence="4">
    <location>
        <begin position="309"/>
        <end position="328"/>
    </location>
</feature>
<keyword evidence="2 4" id="KW-1133">Transmembrane helix</keyword>
<dbReference type="InterPro" id="IPR020846">
    <property type="entry name" value="MFS_dom"/>
</dbReference>
<dbReference type="SUPFAM" id="SSF103473">
    <property type="entry name" value="MFS general substrate transporter"/>
    <property type="match status" value="1"/>
</dbReference>